<gene>
    <name evidence="2" type="ORF">NBH21_02475</name>
</gene>
<comment type="caution">
    <text evidence="2">The sequence shown here is derived from an EMBL/GenBank/DDBJ whole genome shotgun (WGS) entry which is preliminary data.</text>
</comment>
<feature type="domain" description="N-acetyltransferase" evidence="1">
    <location>
        <begin position="166"/>
        <end position="246"/>
    </location>
</feature>
<dbReference type="CDD" id="cd04301">
    <property type="entry name" value="NAT_SF"/>
    <property type="match status" value="1"/>
</dbReference>
<dbReference type="InterPro" id="IPR000182">
    <property type="entry name" value="GNAT_dom"/>
</dbReference>
<dbReference type="Gene3D" id="3.40.630.30">
    <property type="match status" value="1"/>
</dbReference>
<evidence type="ECO:0000313" key="3">
    <source>
        <dbReference type="Proteomes" id="UP001155380"/>
    </source>
</evidence>
<proteinExistence type="predicted"/>
<organism evidence="2 3">
    <name type="scientific">Ciceribacter sichuanensis</name>
    <dbReference type="NCBI Taxonomy" id="2949647"/>
    <lineage>
        <taxon>Bacteria</taxon>
        <taxon>Pseudomonadati</taxon>
        <taxon>Pseudomonadota</taxon>
        <taxon>Alphaproteobacteria</taxon>
        <taxon>Hyphomicrobiales</taxon>
        <taxon>Rhizobiaceae</taxon>
        <taxon>Ciceribacter</taxon>
    </lineage>
</organism>
<dbReference type="Proteomes" id="UP001155380">
    <property type="component" value="Unassembled WGS sequence"/>
</dbReference>
<dbReference type="AlphaFoldDB" id="A0AAJ1F5C6"/>
<dbReference type="InterPro" id="IPR016181">
    <property type="entry name" value="Acyl_CoA_acyltransferase"/>
</dbReference>
<sequence length="268" mass="28372">MAGYFGTETQQRLQARAEENAAFISETPGACQAGRMMSCDDPDLLGWPQIDAFLARDGVCGFRLIPAETVDDLKARLAERDYRLDTWDVFLGTRETALAASEAILARGLPEGLDDLAGPDDPEGADTVRIQSLMAGAGVVPFSGSLLTGAAGPALTVVIGERGDKGDGDIVATAHGYLPHNAHSPFHRYAWGGLVAVAESERGKGLGKHVNARMVRGVFRDLGATHVYELVSATNTTSRRMVEACGLSIEPGLVCGIATPSGDDRFTR</sequence>
<dbReference type="GO" id="GO:0016747">
    <property type="term" value="F:acyltransferase activity, transferring groups other than amino-acyl groups"/>
    <property type="evidence" value="ECO:0007669"/>
    <property type="project" value="InterPro"/>
</dbReference>
<dbReference type="Pfam" id="PF00583">
    <property type="entry name" value="Acetyltransf_1"/>
    <property type="match status" value="1"/>
</dbReference>
<name>A0AAJ1F5C6_9HYPH</name>
<dbReference type="RefSeq" id="WP_250912371.1">
    <property type="nucleotide sequence ID" value="NZ_JAMXLX010000001.1"/>
</dbReference>
<accession>A0AAJ1F5C6</accession>
<dbReference type="SUPFAM" id="SSF55729">
    <property type="entry name" value="Acyl-CoA N-acyltransferases (Nat)"/>
    <property type="match status" value="1"/>
</dbReference>
<reference evidence="2" key="1">
    <citation type="submission" date="2022-06" db="EMBL/GenBank/DDBJ databases">
        <authorList>
            <person name="Sun Q."/>
        </authorList>
    </citation>
    <scope>NUCLEOTIDE SEQUENCE</scope>
    <source>
        <strain evidence="2">S101</strain>
    </source>
</reference>
<protein>
    <submittedName>
        <fullName evidence="2">GNAT family N-acetyltransferase</fullName>
    </submittedName>
</protein>
<evidence type="ECO:0000313" key="2">
    <source>
        <dbReference type="EMBL" id="MCO5955627.1"/>
    </source>
</evidence>
<evidence type="ECO:0000259" key="1">
    <source>
        <dbReference type="Pfam" id="PF00583"/>
    </source>
</evidence>
<dbReference type="EMBL" id="JAMXLX010000001">
    <property type="protein sequence ID" value="MCO5955627.1"/>
    <property type="molecule type" value="Genomic_DNA"/>
</dbReference>